<dbReference type="SUPFAM" id="SSF53187">
    <property type="entry name" value="Zn-dependent exopeptidases"/>
    <property type="match status" value="1"/>
</dbReference>
<proteinExistence type="inferred from homology"/>
<sequence length="391" mass="41660">MQTARNVDAAYPRMVELRRAFHREPELAFEEARTARAIMAELDRLGIPHEYGGVGGGVVGRLAGAATGPTVALRAEMDALPGKETTGLPFASIHPERVHACGHDAHMAMVLGAAALLAAAPPPGKVLFVFQPAEERGGGSRVILRSGALVGARAIFGGHVTHHYRVGEIMAVPGVITAQSDRFLVKIQGKGGHGARPHEAVDAAVVAGVLITAIQTLVSREINPVYPSVVTIGKVQAGTAANVIAEEATLEGTIRTTRADVRAHLHHGMQRMGRAIADLHNARVTVHITEGYPPVMNSPREAEIAQRAARRVVGEAGLAAMDYPSMGAEDFAFYLHELPGCYVRFGARIKEDEYIPLHSPAFDVNEEVLKVGAAFFEQVTREALAEYARGG</sequence>
<evidence type="ECO:0000256" key="3">
    <source>
        <dbReference type="PIRSR" id="PIRSR005962-1"/>
    </source>
</evidence>
<feature type="binding site" evidence="3">
    <location>
        <position position="159"/>
    </location>
    <ligand>
        <name>Mn(2+)</name>
        <dbReference type="ChEBI" id="CHEBI:29035"/>
        <label>2</label>
    </ligand>
</feature>
<dbReference type="RefSeq" id="WP_096460265.1">
    <property type="nucleotide sequence ID" value="NZ_AP014936.1"/>
</dbReference>
<keyword evidence="2" id="KW-0378">Hydrolase</keyword>
<dbReference type="InterPro" id="IPR002933">
    <property type="entry name" value="Peptidase_M20"/>
</dbReference>
<dbReference type="Pfam" id="PF01546">
    <property type="entry name" value="Peptidase_M20"/>
    <property type="match status" value="1"/>
</dbReference>
<feature type="binding site" evidence="3">
    <location>
        <position position="358"/>
    </location>
    <ligand>
        <name>Mn(2+)</name>
        <dbReference type="ChEBI" id="CHEBI:29035"/>
        <label>2</label>
    </ligand>
</feature>
<comment type="similarity">
    <text evidence="1">Belongs to the peptidase M20 family.</text>
</comment>
<dbReference type="GO" id="GO:0046872">
    <property type="term" value="F:metal ion binding"/>
    <property type="evidence" value="ECO:0007669"/>
    <property type="project" value="UniProtKB-KW"/>
</dbReference>
<keyword evidence="6" id="KW-1185">Reference proteome</keyword>
<dbReference type="PIRSF" id="PIRSF005962">
    <property type="entry name" value="Pept_M20D_amidohydro"/>
    <property type="match status" value="1"/>
</dbReference>
<name>A0A1B4V5I3_9GAMM</name>
<feature type="binding site" evidence="3">
    <location>
        <position position="135"/>
    </location>
    <ligand>
        <name>Mn(2+)</name>
        <dbReference type="ChEBI" id="CHEBI:29035"/>
        <label>2</label>
    </ligand>
</feature>
<evidence type="ECO:0000259" key="4">
    <source>
        <dbReference type="Pfam" id="PF07687"/>
    </source>
</evidence>
<dbReference type="PANTHER" id="PTHR11014">
    <property type="entry name" value="PEPTIDASE M20 FAMILY MEMBER"/>
    <property type="match status" value="1"/>
</dbReference>
<dbReference type="KEGG" id="sva:SVA_1247"/>
<dbReference type="GO" id="GO:0016787">
    <property type="term" value="F:hydrolase activity"/>
    <property type="evidence" value="ECO:0007669"/>
    <property type="project" value="UniProtKB-KW"/>
</dbReference>
<keyword evidence="3" id="KW-0479">Metal-binding</keyword>
<protein>
    <submittedName>
        <fullName evidence="5">Peptidase M20</fullName>
    </submittedName>
</protein>
<evidence type="ECO:0000256" key="1">
    <source>
        <dbReference type="ARBA" id="ARBA00006153"/>
    </source>
</evidence>
<dbReference type="Pfam" id="PF07687">
    <property type="entry name" value="M20_dimer"/>
    <property type="match status" value="1"/>
</dbReference>
<evidence type="ECO:0000313" key="5">
    <source>
        <dbReference type="EMBL" id="BAU47822.1"/>
    </source>
</evidence>
<evidence type="ECO:0000256" key="2">
    <source>
        <dbReference type="ARBA" id="ARBA00022801"/>
    </source>
</evidence>
<dbReference type="InterPro" id="IPR036264">
    <property type="entry name" value="Bact_exopeptidase_dim_dom"/>
</dbReference>
<comment type="cofactor">
    <cofactor evidence="3">
        <name>Mn(2+)</name>
        <dbReference type="ChEBI" id="CHEBI:29035"/>
    </cofactor>
    <text evidence="3">The Mn(2+) ion enhances activity.</text>
</comment>
<dbReference type="NCBIfam" id="TIGR01891">
    <property type="entry name" value="amidohydrolases"/>
    <property type="match status" value="1"/>
</dbReference>
<dbReference type="PANTHER" id="PTHR11014:SF63">
    <property type="entry name" value="METALLOPEPTIDASE, PUTATIVE (AFU_ORTHOLOGUE AFUA_6G09600)-RELATED"/>
    <property type="match status" value="1"/>
</dbReference>
<reference evidence="5 6" key="1">
    <citation type="submission" date="2015-08" db="EMBL/GenBank/DDBJ databases">
        <title>Complete genome sequence of Sulfurifustis variabilis.</title>
        <authorList>
            <person name="Miura A."/>
            <person name="Kojima H."/>
            <person name="Fukui M."/>
        </authorList>
    </citation>
    <scope>NUCLEOTIDE SEQUENCE [LARGE SCALE GENOMIC DNA]</scope>
    <source>
        <strain evidence="6">skN76</strain>
    </source>
</reference>
<dbReference type="EMBL" id="AP014936">
    <property type="protein sequence ID" value="BAU47822.1"/>
    <property type="molecule type" value="Genomic_DNA"/>
</dbReference>
<accession>A0A1B4V5I3</accession>
<dbReference type="Proteomes" id="UP000218899">
    <property type="component" value="Chromosome"/>
</dbReference>
<feature type="binding site" evidence="3">
    <location>
        <position position="103"/>
    </location>
    <ligand>
        <name>Mn(2+)</name>
        <dbReference type="ChEBI" id="CHEBI:29035"/>
        <label>2</label>
    </ligand>
</feature>
<dbReference type="CDD" id="cd03886">
    <property type="entry name" value="M20_Acy1"/>
    <property type="match status" value="1"/>
</dbReference>
<dbReference type="Gene3D" id="3.40.630.10">
    <property type="entry name" value="Zn peptidases"/>
    <property type="match status" value="1"/>
</dbReference>
<feature type="binding site" evidence="3">
    <location>
        <position position="101"/>
    </location>
    <ligand>
        <name>Mn(2+)</name>
        <dbReference type="ChEBI" id="CHEBI:29035"/>
        <label>2</label>
    </ligand>
</feature>
<gene>
    <name evidence="5" type="ORF">SVA_1247</name>
</gene>
<dbReference type="InterPro" id="IPR017439">
    <property type="entry name" value="Amidohydrolase"/>
</dbReference>
<dbReference type="Gene3D" id="3.30.70.360">
    <property type="match status" value="1"/>
</dbReference>
<feature type="domain" description="Peptidase M20 dimerisation" evidence="4">
    <location>
        <begin position="183"/>
        <end position="265"/>
    </location>
</feature>
<dbReference type="SUPFAM" id="SSF55031">
    <property type="entry name" value="Bacterial exopeptidase dimerisation domain"/>
    <property type="match status" value="1"/>
</dbReference>
<keyword evidence="3" id="KW-0464">Manganese</keyword>
<dbReference type="OrthoDB" id="9777385at2"/>
<organism evidence="5 6">
    <name type="scientific">Sulfurifustis variabilis</name>
    <dbReference type="NCBI Taxonomy" id="1675686"/>
    <lineage>
        <taxon>Bacteria</taxon>
        <taxon>Pseudomonadati</taxon>
        <taxon>Pseudomonadota</taxon>
        <taxon>Gammaproteobacteria</taxon>
        <taxon>Acidiferrobacterales</taxon>
        <taxon>Acidiferrobacteraceae</taxon>
        <taxon>Sulfurifustis</taxon>
    </lineage>
</organism>
<dbReference type="FunFam" id="3.30.70.360:FF:000014">
    <property type="entry name" value="N-acyl-L-amino acid amidohydrolase"/>
    <property type="match status" value="1"/>
</dbReference>
<evidence type="ECO:0000313" key="6">
    <source>
        <dbReference type="Proteomes" id="UP000218899"/>
    </source>
</evidence>
<dbReference type="InterPro" id="IPR011650">
    <property type="entry name" value="Peptidase_M20_dimer"/>
</dbReference>
<dbReference type="AlphaFoldDB" id="A0A1B4V5I3"/>